<feature type="non-terminal residue" evidence="4">
    <location>
        <position position="1"/>
    </location>
</feature>
<keyword evidence="2" id="KW-0539">Nucleus</keyword>
<organism evidence="4 5">
    <name type="scientific">Cinara cedri</name>
    <dbReference type="NCBI Taxonomy" id="506608"/>
    <lineage>
        <taxon>Eukaryota</taxon>
        <taxon>Metazoa</taxon>
        <taxon>Ecdysozoa</taxon>
        <taxon>Arthropoda</taxon>
        <taxon>Hexapoda</taxon>
        <taxon>Insecta</taxon>
        <taxon>Pterygota</taxon>
        <taxon>Neoptera</taxon>
        <taxon>Paraneoptera</taxon>
        <taxon>Hemiptera</taxon>
        <taxon>Sternorrhyncha</taxon>
        <taxon>Aphidomorpha</taxon>
        <taxon>Aphidoidea</taxon>
        <taxon>Aphididae</taxon>
        <taxon>Lachninae</taxon>
        <taxon>Cinara</taxon>
    </lineage>
</organism>
<accession>A0A5E4NR27</accession>
<feature type="region of interest" description="Disordered" evidence="3">
    <location>
        <begin position="170"/>
        <end position="202"/>
    </location>
</feature>
<dbReference type="EMBL" id="CABPRJ010002534">
    <property type="protein sequence ID" value="VVC46461.1"/>
    <property type="molecule type" value="Genomic_DNA"/>
</dbReference>
<dbReference type="AlphaFoldDB" id="A0A5E4NR27"/>
<dbReference type="GO" id="GO:0006397">
    <property type="term" value="P:mRNA processing"/>
    <property type="evidence" value="ECO:0007669"/>
    <property type="project" value="InterPro"/>
</dbReference>
<evidence type="ECO:0000313" key="4">
    <source>
        <dbReference type="EMBL" id="VVC46461.1"/>
    </source>
</evidence>
<proteinExistence type="predicted"/>
<dbReference type="OrthoDB" id="205166at2759"/>
<comment type="subcellular location">
    <subcellularLocation>
        <location evidence="1">Nucleus</location>
    </subcellularLocation>
</comment>
<keyword evidence="5" id="KW-1185">Reference proteome</keyword>
<dbReference type="InterPro" id="IPR008501">
    <property type="entry name" value="THOC7/Mft1"/>
</dbReference>
<evidence type="ECO:0000256" key="3">
    <source>
        <dbReference type="SAM" id="MobiDB-lite"/>
    </source>
</evidence>
<evidence type="ECO:0000313" key="5">
    <source>
        <dbReference type="Proteomes" id="UP000325440"/>
    </source>
</evidence>
<evidence type="ECO:0000256" key="2">
    <source>
        <dbReference type="ARBA" id="ARBA00023242"/>
    </source>
</evidence>
<feature type="compositionally biased region" description="Acidic residues" evidence="3">
    <location>
        <begin position="171"/>
        <end position="181"/>
    </location>
</feature>
<reference evidence="4 5" key="1">
    <citation type="submission" date="2019-08" db="EMBL/GenBank/DDBJ databases">
        <authorList>
            <person name="Alioto T."/>
            <person name="Alioto T."/>
            <person name="Gomez Garrido J."/>
        </authorList>
    </citation>
    <scope>NUCLEOTIDE SEQUENCE [LARGE SCALE GENOMIC DNA]</scope>
</reference>
<dbReference type="GO" id="GO:0000445">
    <property type="term" value="C:THO complex part of transcription export complex"/>
    <property type="evidence" value="ECO:0007669"/>
    <property type="project" value="InterPro"/>
</dbReference>
<dbReference type="Proteomes" id="UP000325440">
    <property type="component" value="Unassembled WGS sequence"/>
</dbReference>
<sequence>QIIEHRLLIDGDGTGDDRRLNILLKKFLKWSNTEYTNLNESQKVIEIMLVHANLCELAIKKSQAVSRRIDEEMSTSDGVSVEIDHNIQKIKNDIILAKEELEKAKTFKRNQMEYDVLIKNIRQYPSRDETAKRLEDLKDETQALKKARDGIAKKVNKKVNKLQVILAAIENLDESSNEDSEPETKSSEGVDDKDSAMSTETE</sequence>
<protein>
    <submittedName>
        <fullName evidence="4">THO complex subunit 7/Mft1</fullName>
    </submittedName>
</protein>
<evidence type="ECO:0000256" key="1">
    <source>
        <dbReference type="ARBA" id="ARBA00004123"/>
    </source>
</evidence>
<gene>
    <name evidence="4" type="ORF">CINCED_3A018587</name>
</gene>
<dbReference type="Pfam" id="PF05615">
    <property type="entry name" value="THOC7"/>
    <property type="match status" value="1"/>
</dbReference>
<name>A0A5E4NR27_9HEMI</name>
<feature type="compositionally biased region" description="Basic and acidic residues" evidence="3">
    <location>
        <begin position="182"/>
        <end position="195"/>
    </location>
</feature>